<name>A0A098Y142_9ACTN</name>
<dbReference type="RefSeq" id="WP_036340147.1">
    <property type="nucleotide sequence ID" value="NZ_JPMX01000118.1"/>
</dbReference>
<gene>
    <name evidence="2" type="ORF">IN07_22000</name>
</gene>
<evidence type="ECO:0000313" key="3">
    <source>
        <dbReference type="Proteomes" id="UP000029713"/>
    </source>
</evidence>
<keyword evidence="1" id="KW-1133">Transmembrane helix</keyword>
<evidence type="ECO:0000313" key="2">
    <source>
        <dbReference type="EMBL" id="KGH44658.1"/>
    </source>
</evidence>
<reference evidence="2 3" key="1">
    <citation type="submission" date="2014-07" db="EMBL/GenBank/DDBJ databases">
        <title>Biosystematic studies on Modestobacter strains isolated from extreme hyper-arid desert soil and from historic building.</title>
        <authorList>
            <person name="Bukarasam K."/>
            <person name="Bull A."/>
            <person name="Girard G."/>
            <person name="van Wezel G."/>
            <person name="Goodfellow M."/>
        </authorList>
    </citation>
    <scope>NUCLEOTIDE SEQUENCE [LARGE SCALE GENOMIC DNA]</scope>
    <source>
        <strain evidence="2 3">KNN45-2b</strain>
    </source>
</reference>
<protein>
    <recommendedName>
        <fullName evidence="4">DUF2007 domain-containing protein</fullName>
    </recommendedName>
</protein>
<dbReference type="OrthoDB" id="4561236at2"/>
<keyword evidence="1" id="KW-0812">Transmembrane</keyword>
<feature type="transmembrane region" description="Helical" evidence="1">
    <location>
        <begin position="12"/>
        <end position="32"/>
    </location>
</feature>
<keyword evidence="1" id="KW-0472">Membrane</keyword>
<comment type="caution">
    <text evidence="2">The sequence shown here is derived from an EMBL/GenBank/DDBJ whole genome shotgun (WGS) entry which is preliminary data.</text>
</comment>
<evidence type="ECO:0000256" key="1">
    <source>
        <dbReference type="SAM" id="Phobius"/>
    </source>
</evidence>
<dbReference type="STRING" id="1522368.IN07_22000"/>
<evidence type="ECO:0008006" key="4">
    <source>
        <dbReference type="Google" id="ProtNLM"/>
    </source>
</evidence>
<keyword evidence="3" id="KW-1185">Reference proteome</keyword>
<organism evidence="2 3">
    <name type="scientific">Modestobacter caceresii</name>
    <dbReference type="NCBI Taxonomy" id="1522368"/>
    <lineage>
        <taxon>Bacteria</taxon>
        <taxon>Bacillati</taxon>
        <taxon>Actinomycetota</taxon>
        <taxon>Actinomycetes</taxon>
        <taxon>Geodermatophilales</taxon>
        <taxon>Geodermatophilaceae</taxon>
        <taxon>Modestobacter</taxon>
    </lineage>
</organism>
<sequence length="106" mass="11321">MPIDAGSLHYAVGPALALVMLALIALFLRWAFASGSSSGKPVRREELLTPVATLTRRESALALRAVLSDAGIRSTIREPAAHRADVLVFPEDLERARALALSFGGR</sequence>
<dbReference type="EMBL" id="JPMX01000118">
    <property type="protein sequence ID" value="KGH44658.1"/>
    <property type="molecule type" value="Genomic_DNA"/>
</dbReference>
<proteinExistence type="predicted"/>
<accession>A0A098Y142</accession>
<dbReference type="Proteomes" id="UP000029713">
    <property type="component" value="Unassembled WGS sequence"/>
</dbReference>
<dbReference type="AlphaFoldDB" id="A0A098Y142"/>